<sequence length="142" mass="15492">MGRCQSRHPRMTSSLTVTGTPTENQSLSLSSEYVTLRGCRRRSDTMTQGKKSCNSPLLLAGKLKTVTNASRTHGVMAGDAGTKAWREGQKRSSHGTVRKGDWKSIHSHRSSRLLTSPSKTYSIGRTDNPGRSTIVFLDGKEG</sequence>
<evidence type="ECO:0000313" key="2">
    <source>
        <dbReference type="EMBL" id="RDH28899.1"/>
    </source>
</evidence>
<proteinExistence type="predicted"/>
<name>A0A3F3PPQ1_9EURO</name>
<gene>
    <name evidence="2" type="ORF">BDQ94DRAFT_93584</name>
</gene>
<feature type="region of interest" description="Disordered" evidence="1">
    <location>
        <begin position="72"/>
        <end position="111"/>
    </location>
</feature>
<organism evidence="2 3">
    <name type="scientific">Aspergillus welwitschiae</name>
    <dbReference type="NCBI Taxonomy" id="1341132"/>
    <lineage>
        <taxon>Eukaryota</taxon>
        <taxon>Fungi</taxon>
        <taxon>Dikarya</taxon>
        <taxon>Ascomycota</taxon>
        <taxon>Pezizomycotina</taxon>
        <taxon>Eurotiomycetes</taxon>
        <taxon>Eurotiomycetidae</taxon>
        <taxon>Eurotiales</taxon>
        <taxon>Aspergillaceae</taxon>
        <taxon>Aspergillus</taxon>
        <taxon>Aspergillus subgen. Circumdati</taxon>
    </lineage>
</organism>
<feature type="compositionally biased region" description="Polar residues" evidence="1">
    <location>
        <begin position="11"/>
        <end position="26"/>
    </location>
</feature>
<dbReference type="EMBL" id="KZ852072">
    <property type="protein sequence ID" value="RDH28899.1"/>
    <property type="molecule type" value="Genomic_DNA"/>
</dbReference>
<keyword evidence="3" id="KW-1185">Reference proteome</keyword>
<feature type="region of interest" description="Disordered" evidence="1">
    <location>
        <begin position="1"/>
        <end position="26"/>
    </location>
</feature>
<dbReference type="RefSeq" id="XP_026621921.1">
    <property type="nucleotide sequence ID" value="XM_026776881.1"/>
</dbReference>
<reference evidence="2 3" key="1">
    <citation type="submission" date="2018-07" db="EMBL/GenBank/DDBJ databases">
        <title>The genomes of Aspergillus section Nigri reveals drivers in fungal speciation.</title>
        <authorList>
            <consortium name="DOE Joint Genome Institute"/>
            <person name="Vesth T.C."/>
            <person name="Nybo J."/>
            <person name="Theobald S."/>
            <person name="Brandl J."/>
            <person name="Frisvad J.C."/>
            <person name="Nielsen K.F."/>
            <person name="Lyhne E.K."/>
            <person name="Kogle M.E."/>
            <person name="Kuo A."/>
            <person name="Riley R."/>
            <person name="Clum A."/>
            <person name="Nolan M."/>
            <person name="Lipzen A."/>
            <person name="Salamov A."/>
            <person name="Henrissat B."/>
            <person name="Wiebenga A."/>
            <person name="De vries R.P."/>
            <person name="Grigoriev I.V."/>
            <person name="Mortensen U.H."/>
            <person name="Andersen M.R."/>
            <person name="Baker S.E."/>
        </authorList>
    </citation>
    <scope>NUCLEOTIDE SEQUENCE [LARGE SCALE GENOMIC DNA]</scope>
    <source>
        <strain evidence="2 3">CBS 139.54b</strain>
    </source>
</reference>
<dbReference type="GeneID" id="38145237"/>
<dbReference type="AlphaFoldDB" id="A0A3F3PPQ1"/>
<accession>A0A3F3PPQ1</accession>
<evidence type="ECO:0000313" key="3">
    <source>
        <dbReference type="Proteomes" id="UP000253729"/>
    </source>
</evidence>
<evidence type="ECO:0000256" key="1">
    <source>
        <dbReference type="SAM" id="MobiDB-lite"/>
    </source>
</evidence>
<dbReference type="Proteomes" id="UP000253729">
    <property type="component" value="Unassembled WGS sequence"/>
</dbReference>
<protein>
    <submittedName>
        <fullName evidence="2">Uncharacterized protein</fullName>
    </submittedName>
</protein>
<feature type="compositionally biased region" description="Basic residues" evidence="1">
    <location>
        <begin position="1"/>
        <end position="10"/>
    </location>
</feature>